<keyword evidence="1" id="KW-0472">Membrane</keyword>
<feature type="transmembrane region" description="Helical" evidence="1">
    <location>
        <begin position="165"/>
        <end position="189"/>
    </location>
</feature>
<keyword evidence="1" id="KW-0812">Transmembrane</keyword>
<sequence>MNISKVQLQQAVEQGILSQQQASQLVEFVHSHPAGSPRFDFSHLLYYLGGLIAIGAMTLFMNLGWERFGGWGVFFISLLYAGIGLRLCQGFAARGYAVPAAVCATFVVAVTPLAIFGLQQGLGLWPDDQLYRDYHRHIAWQWLYMELGTLAVGLIMVWRLKYAFLVMPIAVTLWYLSMDVAALLTGGWVEWELRMLVSLYMGLLIIALAFWVDMRSVNQADYAFWLYLFGALAFWCGLSFQHSDSEWSKLLYCLLNLGLMGVGMLLVRRIFLVLGALGVCLYLGHLASNLFRDSWLFPIALTAIGLLVVYLGILWQKHESSITQRVRGVLPEPLRRLLASRLPA</sequence>
<keyword evidence="3" id="KW-1185">Reference proteome</keyword>
<dbReference type="Proteomes" id="UP000664654">
    <property type="component" value="Unassembled WGS sequence"/>
</dbReference>
<dbReference type="RefSeq" id="WP_206574287.1">
    <property type="nucleotide sequence ID" value="NZ_JAFKCV010000007.1"/>
</dbReference>
<accession>A0A939IS88</accession>
<feature type="transmembrane region" description="Helical" evidence="1">
    <location>
        <begin position="195"/>
        <end position="212"/>
    </location>
</feature>
<evidence type="ECO:0000256" key="1">
    <source>
        <dbReference type="SAM" id="Phobius"/>
    </source>
</evidence>
<proteinExistence type="predicted"/>
<feature type="transmembrane region" description="Helical" evidence="1">
    <location>
        <begin position="271"/>
        <end position="288"/>
    </location>
</feature>
<keyword evidence="1" id="KW-1133">Transmembrane helix</keyword>
<dbReference type="EMBL" id="JAFKCV010000007">
    <property type="protein sequence ID" value="MBN7826171.1"/>
    <property type="molecule type" value="Genomic_DNA"/>
</dbReference>
<evidence type="ECO:0000313" key="2">
    <source>
        <dbReference type="EMBL" id="MBN7826171.1"/>
    </source>
</evidence>
<name>A0A939IS88_9ALTE</name>
<evidence type="ECO:0000313" key="3">
    <source>
        <dbReference type="Proteomes" id="UP000664654"/>
    </source>
</evidence>
<feature type="transmembrane region" description="Helical" evidence="1">
    <location>
        <begin position="95"/>
        <end position="118"/>
    </location>
</feature>
<reference evidence="2" key="1">
    <citation type="submission" date="2021-03" db="EMBL/GenBank/DDBJ databases">
        <title>novel species isolated from a fishpond in China.</title>
        <authorList>
            <person name="Lu H."/>
            <person name="Cai Z."/>
        </authorList>
    </citation>
    <scope>NUCLEOTIDE SEQUENCE</scope>
    <source>
        <strain evidence="2">JCM 30855</strain>
    </source>
</reference>
<protein>
    <submittedName>
        <fullName evidence="2">DUF2157 domain-containing protein</fullName>
    </submittedName>
</protein>
<organism evidence="2 3">
    <name type="scientific">Bowmanella dokdonensis</name>
    <dbReference type="NCBI Taxonomy" id="751969"/>
    <lineage>
        <taxon>Bacteria</taxon>
        <taxon>Pseudomonadati</taxon>
        <taxon>Pseudomonadota</taxon>
        <taxon>Gammaproteobacteria</taxon>
        <taxon>Alteromonadales</taxon>
        <taxon>Alteromonadaceae</taxon>
        <taxon>Bowmanella</taxon>
    </lineage>
</organism>
<feature type="transmembrane region" description="Helical" evidence="1">
    <location>
        <begin position="138"/>
        <end position="158"/>
    </location>
</feature>
<feature type="transmembrane region" description="Helical" evidence="1">
    <location>
        <begin position="44"/>
        <end position="65"/>
    </location>
</feature>
<dbReference type="AlphaFoldDB" id="A0A939IS88"/>
<comment type="caution">
    <text evidence="2">The sequence shown here is derived from an EMBL/GenBank/DDBJ whole genome shotgun (WGS) entry which is preliminary data.</text>
</comment>
<feature type="transmembrane region" description="Helical" evidence="1">
    <location>
        <begin position="224"/>
        <end position="241"/>
    </location>
</feature>
<feature type="transmembrane region" description="Helical" evidence="1">
    <location>
        <begin position="294"/>
        <end position="315"/>
    </location>
</feature>
<gene>
    <name evidence="2" type="ORF">J0A66_13125</name>
</gene>
<feature type="transmembrane region" description="Helical" evidence="1">
    <location>
        <begin position="71"/>
        <end position="88"/>
    </location>
</feature>